<dbReference type="InterPro" id="IPR020012">
    <property type="entry name" value="LysM_FimV"/>
</dbReference>
<accession>A0A4R6DX97</accession>
<feature type="compositionally biased region" description="Low complexity" evidence="1">
    <location>
        <begin position="407"/>
        <end position="417"/>
    </location>
</feature>
<feature type="region of interest" description="Disordered" evidence="1">
    <location>
        <begin position="620"/>
        <end position="649"/>
    </location>
</feature>
<feature type="domain" description="LysM" evidence="3">
    <location>
        <begin position="183"/>
        <end position="238"/>
    </location>
</feature>
<comment type="caution">
    <text evidence="4">The sequence shown here is derived from an EMBL/GenBank/DDBJ whole genome shotgun (WGS) entry which is preliminary data.</text>
</comment>
<proteinExistence type="predicted"/>
<dbReference type="OrthoDB" id="5298707at2"/>
<feature type="chain" id="PRO_5020864655" evidence="2">
    <location>
        <begin position="24"/>
        <end position="982"/>
    </location>
</feature>
<gene>
    <name evidence="4" type="ORF">C7389_112134</name>
</gene>
<feature type="compositionally biased region" description="Pro residues" evidence="1">
    <location>
        <begin position="386"/>
        <end position="406"/>
    </location>
</feature>
<feature type="compositionally biased region" description="Acidic residues" evidence="1">
    <location>
        <begin position="745"/>
        <end position="755"/>
    </location>
</feature>
<dbReference type="InterPro" id="IPR038440">
    <property type="entry name" value="FimV_C_sf"/>
</dbReference>
<dbReference type="Gene3D" id="3.10.350.10">
    <property type="entry name" value="LysM domain"/>
    <property type="match status" value="1"/>
</dbReference>
<dbReference type="Gene3D" id="1.20.58.2200">
    <property type="match status" value="1"/>
</dbReference>
<name>A0A4R6DX97_9RHOO</name>
<dbReference type="PANTHER" id="PTHR48148">
    <property type="entry name" value="KERATINOCYTE PROLINE-RICH PROTEIN"/>
    <property type="match status" value="1"/>
</dbReference>
<keyword evidence="2" id="KW-0732">Signal</keyword>
<evidence type="ECO:0000313" key="5">
    <source>
        <dbReference type="Proteomes" id="UP000295129"/>
    </source>
</evidence>
<feature type="compositionally biased region" description="Basic and acidic residues" evidence="1">
    <location>
        <begin position="670"/>
        <end position="681"/>
    </location>
</feature>
<dbReference type="InterPro" id="IPR036779">
    <property type="entry name" value="LysM_dom_sf"/>
</dbReference>
<feature type="region of interest" description="Disordered" evidence="1">
    <location>
        <begin position="375"/>
        <end position="448"/>
    </location>
</feature>
<protein>
    <submittedName>
        <fullName evidence="4">Pilus assembly protein FimV</fullName>
    </submittedName>
</protein>
<reference evidence="4 5" key="1">
    <citation type="submission" date="2019-03" db="EMBL/GenBank/DDBJ databases">
        <title>Genomic Encyclopedia of Type Strains, Phase IV (KMG-IV): sequencing the most valuable type-strain genomes for metagenomic binning, comparative biology and taxonomic classification.</title>
        <authorList>
            <person name="Goeker M."/>
        </authorList>
    </citation>
    <scope>NUCLEOTIDE SEQUENCE [LARGE SCALE GENOMIC DNA]</scope>
    <source>
        <strain evidence="4 5">DSM 12121</strain>
    </source>
</reference>
<feature type="compositionally biased region" description="Pro residues" evidence="1">
    <location>
        <begin position="418"/>
        <end position="444"/>
    </location>
</feature>
<feature type="region of interest" description="Disordered" evidence="1">
    <location>
        <begin position="670"/>
        <end position="814"/>
    </location>
</feature>
<dbReference type="InterPro" id="IPR020011">
    <property type="entry name" value="FimV_C"/>
</dbReference>
<organism evidence="4 5">
    <name type="scientific">Azoarcus indigens</name>
    <dbReference type="NCBI Taxonomy" id="29545"/>
    <lineage>
        <taxon>Bacteria</taxon>
        <taxon>Pseudomonadati</taxon>
        <taxon>Pseudomonadota</taxon>
        <taxon>Betaproteobacteria</taxon>
        <taxon>Rhodocyclales</taxon>
        <taxon>Zoogloeaceae</taxon>
        <taxon>Azoarcus</taxon>
    </lineage>
</organism>
<evidence type="ECO:0000259" key="3">
    <source>
        <dbReference type="PROSITE" id="PS51782"/>
    </source>
</evidence>
<feature type="compositionally biased region" description="Low complexity" evidence="1">
    <location>
        <begin position="375"/>
        <end position="385"/>
    </location>
</feature>
<dbReference type="AlphaFoldDB" id="A0A4R6DX97"/>
<evidence type="ECO:0000313" key="4">
    <source>
        <dbReference type="EMBL" id="TDN49279.1"/>
    </source>
</evidence>
<dbReference type="CDD" id="cd00118">
    <property type="entry name" value="LysM"/>
    <property type="match status" value="1"/>
</dbReference>
<dbReference type="Pfam" id="PF25800">
    <property type="entry name" value="FimV_N"/>
    <property type="match status" value="1"/>
</dbReference>
<dbReference type="InterPro" id="IPR018392">
    <property type="entry name" value="LysM"/>
</dbReference>
<dbReference type="EMBL" id="SNVV01000012">
    <property type="protein sequence ID" value="TDN49279.1"/>
    <property type="molecule type" value="Genomic_DNA"/>
</dbReference>
<feature type="compositionally biased region" description="Basic and acidic residues" evidence="1">
    <location>
        <begin position="294"/>
        <end position="307"/>
    </location>
</feature>
<feature type="region of interest" description="Disordered" evidence="1">
    <location>
        <begin position="274"/>
        <end position="332"/>
    </location>
</feature>
<dbReference type="NCBIfam" id="TIGR03505">
    <property type="entry name" value="FimV_core"/>
    <property type="match status" value="1"/>
</dbReference>
<evidence type="ECO:0000256" key="2">
    <source>
        <dbReference type="SAM" id="SignalP"/>
    </source>
</evidence>
<feature type="signal peptide" evidence="2">
    <location>
        <begin position="1"/>
        <end position="23"/>
    </location>
</feature>
<sequence>MKTSLKASLVAVAIASLSSIGHAAGLGQINVLSGLGQPLRAEIPVSGTAQELQSLSARIASPDAFRQANIPYAGVLSSLTVTVDNRGQRPVLRLSSDRPVNDPFLDLLIELDSSSGRLVREYTFLLDPVDLGSAARNGSTFTPAARPAPAVASASAPQPISAAPRSAVLAQQPAAAAATNGSSQYTVRRGDTLRRIAEANRPDGVTLDQMLIALYRGNPQAFDGGNINRLRAGAILSVPGGDAAAAVEAGEARREVIAHSADFEAYRRRLASSAVSRPAESAPVEQSSSGRITPRVEDARPAAENGDKVQVSRTERAGNANGGDAASRVQSLEEELVSREKALEEANARLAELERNIRDLQKLVELKSESLGQLQQQIQGGAAEPPAAPAAPPPAAPFAEVTPPPAAEAAPAVEVPAQPAPPPASQAAPRPPAPPKPPVPAPAPEPEEGFIQNLLKDPMLLAAGGGILILLLVYAAYRMRQKHKEGEQGDTEALMSEFPPESSGVFGGTGGQSVDTGNSSVIHTDFSQSGLSSIDADEGVDPVAEADVYMAYGRDAQAEEILQDALKADPARAAIYLKLLEIYAQRKSLKPFETTATELYGRTNGQGLDWEKAAQMGRKLDPENPLYNGGGVDAAANAPQTEQPLGPSAAAAAAGLGTVAGAMAVAAAQERADEKVDRQVESPETSEEPTGPSLASLDFTTSSPVDPSPSQLKDTWAMPGELGQLAESENEPLPAPEPLSPAEDMSLDFDLDLGEPEAGPVPPASLSETGGIDGSFQTRSSDLVLDLDVSGDEAPTEPPSLGSGEMVDSSRHQDSTVTVLGNEMDLASAEEPGLAFDLPELDVPKPSAPAFDMSATVIQSDEPKQEDDAAAVVDLEKTSFDSSLLDFDLDIDAPTATSVTEPPALDLTSIDLDLEPAVEEGTTGTATALPEAGGEVDTKLELARAYDEMGDKEGARELLEEVLKEGSAAQQLTARELMEKLG</sequence>
<keyword evidence="5" id="KW-1185">Reference proteome</keyword>
<dbReference type="InterPro" id="IPR057840">
    <property type="entry name" value="FimV_N"/>
</dbReference>
<dbReference type="PANTHER" id="PTHR48148:SF2">
    <property type="entry name" value="PA14 DOMAIN-CONTAINING PROTEIN"/>
    <property type="match status" value="1"/>
</dbReference>
<feature type="compositionally biased region" description="Polar residues" evidence="1">
    <location>
        <begin position="698"/>
        <end position="713"/>
    </location>
</feature>
<dbReference type="NCBIfam" id="TIGR03504">
    <property type="entry name" value="FimV_Cterm"/>
    <property type="match status" value="1"/>
</dbReference>
<evidence type="ECO:0000256" key="1">
    <source>
        <dbReference type="SAM" id="MobiDB-lite"/>
    </source>
</evidence>
<dbReference type="Proteomes" id="UP000295129">
    <property type="component" value="Unassembled WGS sequence"/>
</dbReference>
<dbReference type="PROSITE" id="PS51782">
    <property type="entry name" value="LYSM"/>
    <property type="match status" value="1"/>
</dbReference>